<dbReference type="AlphaFoldDB" id="U1LNI9"/>
<feature type="compositionally biased region" description="Acidic residues" evidence="1">
    <location>
        <begin position="7"/>
        <end position="17"/>
    </location>
</feature>
<reference evidence="2 3" key="1">
    <citation type="journal article" date="2013" name="Genome Announc.">
        <title>First draft genome sequence from a member of the genus agrococcus, isolated from modern microbialites.</title>
        <authorList>
            <person name="White R.A.III."/>
            <person name="Grassa C.J."/>
            <person name="Suttle C.A."/>
        </authorList>
    </citation>
    <scope>NUCLEOTIDE SEQUENCE [LARGE SCALE GENOMIC DNA]</scope>
    <source>
        <strain evidence="2 3">RW1</strain>
    </source>
</reference>
<evidence type="ECO:0000313" key="2">
    <source>
        <dbReference type="EMBL" id="ERG63934.1"/>
    </source>
</evidence>
<dbReference type="EMBL" id="ASHR01000028">
    <property type="protein sequence ID" value="ERG63934.1"/>
    <property type="molecule type" value="Genomic_DNA"/>
</dbReference>
<keyword evidence="3" id="KW-1185">Reference proteome</keyword>
<comment type="caution">
    <text evidence="2">The sequence shown here is derived from an EMBL/GenBank/DDBJ whole genome shotgun (WGS) entry which is preliminary data.</text>
</comment>
<sequence>MQHDDIEPIDGIEDIEEPERSRDDDEAPELALDADVPDGISGDLSGRSYDELSDLARAAIERDDATANAELEPDDAAAAVVEGSEPPGPDADERPV</sequence>
<feature type="region of interest" description="Disordered" evidence="1">
    <location>
        <begin position="66"/>
        <end position="96"/>
    </location>
</feature>
<evidence type="ECO:0000313" key="3">
    <source>
        <dbReference type="Proteomes" id="UP000016462"/>
    </source>
</evidence>
<evidence type="ECO:0000256" key="1">
    <source>
        <dbReference type="SAM" id="MobiDB-lite"/>
    </source>
</evidence>
<name>U1LNI9_9MICO</name>
<feature type="region of interest" description="Disordered" evidence="1">
    <location>
        <begin position="1"/>
        <end position="48"/>
    </location>
</feature>
<dbReference type="Proteomes" id="UP000016462">
    <property type="component" value="Unassembled WGS sequence"/>
</dbReference>
<organism evidence="2 3">
    <name type="scientific">Agrococcus pavilionensis RW1</name>
    <dbReference type="NCBI Taxonomy" id="1330458"/>
    <lineage>
        <taxon>Bacteria</taxon>
        <taxon>Bacillati</taxon>
        <taxon>Actinomycetota</taxon>
        <taxon>Actinomycetes</taxon>
        <taxon>Micrococcales</taxon>
        <taxon>Microbacteriaceae</taxon>
        <taxon>Agrococcus</taxon>
    </lineage>
</organism>
<proteinExistence type="predicted"/>
<gene>
    <name evidence="2" type="ORF">L332_05610</name>
</gene>
<protein>
    <recommendedName>
        <fullName evidence="4">DUF5709 domain-containing protein</fullName>
    </recommendedName>
</protein>
<accession>U1LNI9</accession>
<dbReference type="RefSeq" id="WP_021010907.1">
    <property type="nucleotide sequence ID" value="NZ_ASHR01000028.1"/>
</dbReference>
<evidence type="ECO:0008006" key="4">
    <source>
        <dbReference type="Google" id="ProtNLM"/>
    </source>
</evidence>